<dbReference type="OMA" id="LACEWDI"/>
<accession>A0A0F9ZYH3</accession>
<organism evidence="2 3">
    <name type="scientific">Trichoderma harzianum</name>
    <name type="common">Hypocrea lixii</name>
    <dbReference type="NCBI Taxonomy" id="5544"/>
    <lineage>
        <taxon>Eukaryota</taxon>
        <taxon>Fungi</taxon>
        <taxon>Dikarya</taxon>
        <taxon>Ascomycota</taxon>
        <taxon>Pezizomycotina</taxon>
        <taxon>Sordariomycetes</taxon>
        <taxon>Hypocreomycetidae</taxon>
        <taxon>Hypocreales</taxon>
        <taxon>Hypocreaceae</taxon>
        <taxon>Trichoderma</taxon>
    </lineage>
</organism>
<feature type="domain" description="2EXR" evidence="1">
    <location>
        <begin position="17"/>
        <end position="138"/>
    </location>
</feature>
<gene>
    <name evidence="2" type="ORF">THAR02_09663</name>
</gene>
<dbReference type="AlphaFoldDB" id="A0A0F9ZYH3"/>
<proteinExistence type="predicted"/>
<dbReference type="InterPro" id="IPR045518">
    <property type="entry name" value="2EXR"/>
</dbReference>
<dbReference type="EMBL" id="JOKZ01000444">
    <property type="protein sequence ID" value="KKO98233.1"/>
    <property type="molecule type" value="Genomic_DNA"/>
</dbReference>
<protein>
    <recommendedName>
        <fullName evidence="1">2EXR domain-containing protein</fullName>
    </recommendedName>
</protein>
<evidence type="ECO:0000259" key="1">
    <source>
        <dbReference type="Pfam" id="PF20150"/>
    </source>
</evidence>
<dbReference type="Pfam" id="PF20150">
    <property type="entry name" value="2EXR"/>
    <property type="match status" value="1"/>
</dbReference>
<comment type="caution">
    <text evidence="2">The sequence shown here is derived from an EMBL/GenBank/DDBJ whole genome shotgun (WGS) entry which is preliminary data.</text>
</comment>
<dbReference type="Proteomes" id="UP000034112">
    <property type="component" value="Unassembled WGS sequence"/>
</dbReference>
<evidence type="ECO:0000313" key="2">
    <source>
        <dbReference type="EMBL" id="KKO98233.1"/>
    </source>
</evidence>
<dbReference type="OrthoDB" id="4655872at2759"/>
<evidence type="ECO:0000313" key="3">
    <source>
        <dbReference type="Proteomes" id="UP000034112"/>
    </source>
</evidence>
<reference evidence="3" key="1">
    <citation type="journal article" date="2015" name="Genome Announc.">
        <title>Draft whole-genome sequence of the biocontrol agent Trichoderma harzianum T6776.</title>
        <authorList>
            <person name="Baroncelli R."/>
            <person name="Piaggeschi G."/>
            <person name="Fiorini L."/>
            <person name="Bertolini E."/>
            <person name="Zapparata A."/>
            <person name="Pe M.E."/>
            <person name="Sarrocco S."/>
            <person name="Vannacci G."/>
        </authorList>
    </citation>
    <scope>NUCLEOTIDE SEQUENCE [LARGE SCALE GENOMIC DNA]</scope>
    <source>
        <strain evidence="3">T6776</strain>
    </source>
</reference>
<sequence length="406" mass="46897">MDSPHIKFEIPDEHRTFSPFPRLPPELRQQIWREAVSTPGMSFVKLESRGRNWRWVSLNRPFSQAISDSGSNKSDDLDEIALEVKNEVAPRRLWDTRLVPMSANQKSDISSYHGLNKQLSALLTTCGESHDMVNNLMRKKGAVRSSSGKLVALPGSSDIIFLEYFPSELFESGCSYDIDPNCPSLDNIRRVAVRYCHQWQEKPVPSVCPLCGLVHEAANNNSVIYPNHLYHFLARHLPNLEEFYFVDYFLLRKAVPSNPESADNWPPRKYKCGPRTYYEADSKAWDMKPQILRMQEWLQDRFIRYAKASQLSRHKSPEKVRFGVLACEWDIAPPVSLKTQPASPAPKGRNKRMMYEDHALRRQRLRRKSRNAKPGSPNVVAANVPFIFGNPDNSFEFTFEVDWRRM</sequence>
<name>A0A0F9ZYH3_TRIHA</name>